<dbReference type="KEGG" id="sera:Ser39006_015305"/>
<dbReference type="GO" id="GO:0005737">
    <property type="term" value="C:cytoplasm"/>
    <property type="evidence" value="ECO:0007669"/>
    <property type="project" value="UniProtKB-SubCell"/>
</dbReference>
<dbReference type="SUPFAM" id="SSF110395">
    <property type="entry name" value="CutC-like"/>
    <property type="match status" value="1"/>
</dbReference>
<reference evidence="4 5" key="1">
    <citation type="journal article" date="2013" name="Genome Announc.">
        <title>Draft genome sequence of Serratia sp. strain ATCC 39006, a model bacterium for analysis of the biosynthesis and regulation of prodigiosin, a carbapenem, and gas vesicles.</title>
        <authorList>
            <person name="Fineran P.C."/>
            <person name="Iglesias Cans M.C."/>
            <person name="Ramsay J.P."/>
            <person name="Wilf N.M."/>
            <person name="Cossyleon D."/>
            <person name="McNeil M.B."/>
            <person name="Williamson N.R."/>
            <person name="Monson R.E."/>
            <person name="Becher S.A."/>
            <person name="Stanton J.A."/>
            <person name="Brugger K."/>
            <person name="Brown S.D."/>
            <person name="Salmond G.P."/>
        </authorList>
    </citation>
    <scope>NUCLEOTIDE SEQUENCE [LARGE SCALE GENOMIC DNA]</scope>
    <source>
        <strain evidence="4">ATCC 39006</strain>
        <strain evidence="5">ATCC 39006 / SC 11482</strain>
    </source>
</reference>
<dbReference type="STRING" id="104623.Ser39006_02420"/>
<dbReference type="NCBIfam" id="NF008603">
    <property type="entry name" value="PRK11572.1"/>
    <property type="match status" value="1"/>
</dbReference>
<dbReference type="HAMAP" id="MF_00795">
    <property type="entry name" value="CutC"/>
    <property type="match status" value="1"/>
</dbReference>
<evidence type="ECO:0000313" key="6">
    <source>
        <dbReference type="Proteomes" id="UP000233778"/>
    </source>
</evidence>
<proteinExistence type="inferred from homology"/>
<dbReference type="Proteomes" id="UP000233778">
    <property type="component" value="Chromosome"/>
</dbReference>
<evidence type="ECO:0000256" key="2">
    <source>
        <dbReference type="HAMAP-Rule" id="MF_00795"/>
    </source>
</evidence>
<evidence type="ECO:0000313" key="4">
    <source>
        <dbReference type="EMBL" id="AUH05382.1"/>
    </source>
</evidence>
<dbReference type="PANTHER" id="PTHR12598">
    <property type="entry name" value="COPPER HOMEOSTASIS PROTEIN CUTC"/>
    <property type="match status" value="1"/>
</dbReference>
<reference evidence="4" key="4">
    <citation type="submission" date="2017-11" db="EMBL/GenBank/DDBJ databases">
        <title>Complete genome sequence of Serratia sp. ATCC 39006.</title>
        <authorList>
            <person name="Hampton H.G."/>
            <person name="Jackson S.A."/>
            <person name="Jauregui R."/>
            <person name="Poulter G.T.M."/>
            <person name="Salmond G.P.C."/>
            <person name="Fineran P.C."/>
        </authorList>
    </citation>
    <scope>NUCLEOTIDE SEQUENCE</scope>
    <source>
        <strain evidence="4">ATCC 39006</strain>
    </source>
</reference>
<reference evidence="4" key="2">
    <citation type="submission" date="2013-09" db="EMBL/GenBank/DDBJ databases">
        <authorList>
            <person name="Wang G."/>
            <person name="Yang Y."/>
            <person name="Su Y."/>
        </authorList>
    </citation>
    <scope>NUCLEOTIDE SEQUENCE</scope>
    <source>
        <strain evidence="4">ATCC 39006</strain>
    </source>
</reference>
<protein>
    <recommendedName>
        <fullName evidence="2">PF03932 family protein CutC</fullName>
    </recommendedName>
</protein>
<dbReference type="Proteomes" id="UP000017700">
    <property type="component" value="Chromosome"/>
</dbReference>
<dbReference type="AlphaFoldDB" id="A0A2I5TLF0"/>
<dbReference type="GO" id="GO:0005507">
    <property type="term" value="F:copper ion binding"/>
    <property type="evidence" value="ECO:0007669"/>
    <property type="project" value="TreeGrafter"/>
</dbReference>
<evidence type="ECO:0000256" key="1">
    <source>
        <dbReference type="ARBA" id="ARBA00007768"/>
    </source>
</evidence>
<dbReference type="InterPro" id="IPR005627">
    <property type="entry name" value="CutC-like"/>
</dbReference>
<dbReference type="EMBL" id="CP025085">
    <property type="protein sequence ID" value="AUH01061.1"/>
    <property type="molecule type" value="Genomic_DNA"/>
</dbReference>
<dbReference type="OrthoDB" id="9815677at2"/>
<dbReference type="Pfam" id="PF03932">
    <property type="entry name" value="CutC"/>
    <property type="match status" value="1"/>
</dbReference>
<evidence type="ECO:0000313" key="3">
    <source>
        <dbReference type="EMBL" id="AUH01061.1"/>
    </source>
</evidence>
<keyword evidence="5" id="KW-1185">Reference proteome</keyword>
<gene>
    <name evidence="2" type="primary">cutC</name>
    <name evidence="3" type="ORF">CWC46_15300</name>
    <name evidence="4" type="ORF">Ser39006_015305</name>
</gene>
<comment type="similarity">
    <text evidence="1 2">Belongs to the CutC family.</text>
</comment>
<name>A0A2I5TLF0_SERS3</name>
<comment type="caution">
    <text evidence="2">Once thought to be involved in copper homeostasis, experiments in E.coli have shown this is not the case.</text>
</comment>
<dbReference type="PANTHER" id="PTHR12598:SF0">
    <property type="entry name" value="COPPER HOMEOSTASIS PROTEIN CUTC HOMOLOG"/>
    <property type="match status" value="1"/>
</dbReference>
<dbReference type="FunFam" id="3.20.20.380:FF:000001">
    <property type="entry name" value="Copper homeostasis protein CutC"/>
    <property type="match status" value="1"/>
</dbReference>
<dbReference type="EMBL" id="CP025084">
    <property type="protein sequence ID" value="AUH05382.1"/>
    <property type="molecule type" value="Genomic_DNA"/>
</dbReference>
<sequence>MAKLEVCCYSIDCALTAEQSGADRIELCSGLRDGGLTPSYGVLRQARERISIPVHPMVRPRGGDFCYSAAEFASIQYDIDQIREMGFPGVVVGVLDEEGHIDLPRMKKIMSRCDGMAVTFHRAFDMSLNPRLALDQLTDMGVARILTSGQQQSAENGLILLRELNQASRGPIIMAGSGIRLTNLNKFRLCGIQELHSSAGQWVASPMRYRKVGVTLCSDGDAGMDELQHYCVDGDMVAAMKSALNPDKVSLPVL</sequence>
<accession>A0A2I5TLF0</accession>
<dbReference type="InterPro" id="IPR036822">
    <property type="entry name" value="CutC-like_dom_sf"/>
</dbReference>
<dbReference type="RefSeq" id="WP_021015685.1">
    <property type="nucleotide sequence ID" value="NZ_CP025084.1"/>
</dbReference>
<evidence type="ECO:0000313" key="5">
    <source>
        <dbReference type="Proteomes" id="UP000017700"/>
    </source>
</evidence>
<comment type="subcellular location">
    <subcellularLocation>
        <location evidence="2">Cytoplasm</location>
    </subcellularLocation>
</comment>
<reference evidence="3 6" key="3">
    <citation type="submission" date="2017-11" db="EMBL/GenBank/DDBJ databases">
        <title>Complete genome sequence of Serratia sp. ATCC 39006 LacA.</title>
        <authorList>
            <person name="Hampton H.G."/>
            <person name="Jackson S.A."/>
            <person name="Jauregui R."/>
            <person name="Poulter G.T.M."/>
            <person name="Salmond G.P.C."/>
            <person name="Fineran P.C."/>
        </authorList>
    </citation>
    <scope>NUCLEOTIDE SEQUENCE [LARGE SCALE GENOMIC DNA]</scope>
    <source>
        <strain evidence="3 6">ATCC 39006</strain>
    </source>
</reference>
<organism evidence="4 5">
    <name type="scientific">Serratia sp. (strain ATCC 39006)</name>
    <name type="common">Prodigiosinella confusarubida</name>
    <dbReference type="NCBI Taxonomy" id="104623"/>
    <lineage>
        <taxon>Bacteria</taxon>
        <taxon>Pseudomonadati</taxon>
        <taxon>Pseudomonadota</taxon>
        <taxon>Gammaproteobacteria</taxon>
        <taxon>Enterobacterales</taxon>
        <taxon>Pectobacteriaceae</taxon>
        <taxon>Prodigiosinella</taxon>
    </lineage>
</organism>
<dbReference type="KEGG" id="serq:CWC46_15300"/>
<keyword evidence="2" id="KW-0963">Cytoplasm</keyword>
<dbReference type="Gene3D" id="3.20.20.380">
    <property type="entry name" value="Copper homeostasis (CutC) domain"/>
    <property type="match status" value="1"/>
</dbReference>